<comment type="caution">
    <text evidence="1">The sequence shown here is derived from an EMBL/GenBank/DDBJ whole genome shotgun (WGS) entry which is preliminary data.</text>
</comment>
<keyword evidence="2" id="KW-1185">Reference proteome</keyword>
<proteinExistence type="predicted"/>
<organism evidence="1 2">
    <name type="scientific">Streptomyces doebereineriae</name>
    <dbReference type="NCBI Taxonomy" id="3075528"/>
    <lineage>
        <taxon>Bacteria</taxon>
        <taxon>Bacillati</taxon>
        <taxon>Actinomycetota</taxon>
        <taxon>Actinomycetes</taxon>
        <taxon>Kitasatosporales</taxon>
        <taxon>Streptomycetaceae</taxon>
        <taxon>Streptomyces</taxon>
    </lineage>
</organism>
<evidence type="ECO:0000313" key="2">
    <source>
        <dbReference type="Proteomes" id="UP001183824"/>
    </source>
</evidence>
<accession>A0ABU2VEJ6</accession>
<reference evidence="2" key="1">
    <citation type="submission" date="2023-07" db="EMBL/GenBank/DDBJ databases">
        <title>30 novel species of actinomycetes from the DSMZ collection.</title>
        <authorList>
            <person name="Nouioui I."/>
        </authorList>
    </citation>
    <scope>NUCLEOTIDE SEQUENCE [LARGE SCALE GENOMIC DNA]</scope>
    <source>
        <strain evidence="2">DSM 41640</strain>
    </source>
</reference>
<dbReference type="RefSeq" id="WP_311716665.1">
    <property type="nucleotide sequence ID" value="NZ_JAVREZ010000009.1"/>
</dbReference>
<sequence length="62" mass="6227">MGDANAGAGSLWSFRSRGEYVVSPGDAPVPAAILALNGTFTFGHTLLGTTAAKTRLGSGFAN</sequence>
<name>A0ABU2VEJ6_9ACTN</name>
<protein>
    <submittedName>
        <fullName evidence="1">Uncharacterized protein</fullName>
    </submittedName>
</protein>
<dbReference type="EMBL" id="JAVREZ010000009">
    <property type="protein sequence ID" value="MDT0483778.1"/>
    <property type="molecule type" value="Genomic_DNA"/>
</dbReference>
<evidence type="ECO:0000313" key="1">
    <source>
        <dbReference type="EMBL" id="MDT0483778.1"/>
    </source>
</evidence>
<gene>
    <name evidence="1" type="ORF">RNB18_26820</name>
</gene>
<dbReference type="Proteomes" id="UP001183824">
    <property type="component" value="Unassembled WGS sequence"/>
</dbReference>